<evidence type="ECO:0000256" key="1">
    <source>
        <dbReference type="SAM" id="SignalP"/>
    </source>
</evidence>
<sequence>MSPTFTKLIIICSLLNCIHGTYPPVGYYIHRNVTRYDVFQVEYRVTFNQGWPHMVYTLLNCWSDTTLEGWFSLKDFDVPEGCSLDLKDRDDRRHWTTITQTCNATATYMGHPMQPDDLKTLITKKDAGGRPYIELSFSKTKLKLLKYH</sequence>
<proteinExistence type="predicted"/>
<name>A0A7J6L9N8_PERCH</name>
<gene>
    <name evidence="2" type="ORF">FOL47_009218</name>
</gene>
<evidence type="ECO:0000313" key="3">
    <source>
        <dbReference type="Proteomes" id="UP000591131"/>
    </source>
</evidence>
<comment type="caution">
    <text evidence="2">The sequence shown here is derived from an EMBL/GenBank/DDBJ whole genome shotgun (WGS) entry which is preliminary data.</text>
</comment>
<reference evidence="2 3" key="1">
    <citation type="submission" date="2020-04" db="EMBL/GenBank/DDBJ databases">
        <title>Perkinsus chesapeaki whole genome sequence.</title>
        <authorList>
            <person name="Bogema D.R."/>
        </authorList>
    </citation>
    <scope>NUCLEOTIDE SEQUENCE [LARGE SCALE GENOMIC DNA]</scope>
    <source>
        <strain evidence="2">ATCC PRA-425</strain>
    </source>
</reference>
<keyword evidence="1" id="KW-0732">Signal</keyword>
<dbReference type="AlphaFoldDB" id="A0A7J6L9N8"/>
<organism evidence="2 3">
    <name type="scientific">Perkinsus chesapeaki</name>
    <name type="common">Clam parasite</name>
    <name type="synonym">Perkinsus andrewsi</name>
    <dbReference type="NCBI Taxonomy" id="330153"/>
    <lineage>
        <taxon>Eukaryota</taxon>
        <taxon>Sar</taxon>
        <taxon>Alveolata</taxon>
        <taxon>Perkinsozoa</taxon>
        <taxon>Perkinsea</taxon>
        <taxon>Perkinsida</taxon>
        <taxon>Perkinsidae</taxon>
        <taxon>Perkinsus</taxon>
    </lineage>
</organism>
<accession>A0A7J6L9N8</accession>
<feature type="chain" id="PRO_5029501741" evidence="1">
    <location>
        <begin position="21"/>
        <end position="148"/>
    </location>
</feature>
<dbReference type="Proteomes" id="UP000591131">
    <property type="component" value="Unassembled WGS sequence"/>
</dbReference>
<dbReference type="EMBL" id="JAAPAO010000629">
    <property type="protein sequence ID" value="KAF4655914.1"/>
    <property type="molecule type" value="Genomic_DNA"/>
</dbReference>
<protein>
    <submittedName>
        <fullName evidence="2">Uncharacterized protein</fullName>
    </submittedName>
</protein>
<keyword evidence="3" id="KW-1185">Reference proteome</keyword>
<evidence type="ECO:0000313" key="2">
    <source>
        <dbReference type="EMBL" id="KAF4655914.1"/>
    </source>
</evidence>
<feature type="signal peptide" evidence="1">
    <location>
        <begin position="1"/>
        <end position="20"/>
    </location>
</feature>